<name>A0ACB9A9N2_ARCLA</name>
<comment type="caution">
    <text evidence="1">The sequence shown here is derived from an EMBL/GenBank/DDBJ whole genome shotgun (WGS) entry which is preliminary data.</text>
</comment>
<accession>A0ACB9A9N2</accession>
<dbReference type="EMBL" id="CM042054">
    <property type="protein sequence ID" value="KAI3706832.1"/>
    <property type="molecule type" value="Genomic_DNA"/>
</dbReference>
<keyword evidence="2" id="KW-1185">Reference proteome</keyword>
<gene>
    <name evidence="1" type="ORF">L6452_24828</name>
</gene>
<organism evidence="1 2">
    <name type="scientific">Arctium lappa</name>
    <name type="common">Greater burdock</name>
    <name type="synonym">Lappa major</name>
    <dbReference type="NCBI Taxonomy" id="4217"/>
    <lineage>
        <taxon>Eukaryota</taxon>
        <taxon>Viridiplantae</taxon>
        <taxon>Streptophyta</taxon>
        <taxon>Embryophyta</taxon>
        <taxon>Tracheophyta</taxon>
        <taxon>Spermatophyta</taxon>
        <taxon>Magnoliopsida</taxon>
        <taxon>eudicotyledons</taxon>
        <taxon>Gunneridae</taxon>
        <taxon>Pentapetalae</taxon>
        <taxon>asterids</taxon>
        <taxon>campanulids</taxon>
        <taxon>Asterales</taxon>
        <taxon>Asteraceae</taxon>
        <taxon>Carduoideae</taxon>
        <taxon>Cardueae</taxon>
        <taxon>Arctiinae</taxon>
        <taxon>Arctium</taxon>
    </lineage>
</organism>
<reference evidence="2" key="1">
    <citation type="journal article" date="2022" name="Mol. Ecol. Resour.">
        <title>The genomes of chicory, endive, great burdock and yacon provide insights into Asteraceae palaeo-polyploidization history and plant inulin production.</title>
        <authorList>
            <person name="Fan W."/>
            <person name="Wang S."/>
            <person name="Wang H."/>
            <person name="Wang A."/>
            <person name="Jiang F."/>
            <person name="Liu H."/>
            <person name="Zhao H."/>
            <person name="Xu D."/>
            <person name="Zhang Y."/>
        </authorList>
    </citation>
    <scope>NUCLEOTIDE SEQUENCE [LARGE SCALE GENOMIC DNA]</scope>
    <source>
        <strain evidence="2">cv. Niubang</strain>
    </source>
</reference>
<proteinExistence type="predicted"/>
<dbReference type="Proteomes" id="UP001055879">
    <property type="component" value="Linkage Group LG08"/>
</dbReference>
<protein>
    <submittedName>
        <fullName evidence="1">Uncharacterized protein</fullName>
    </submittedName>
</protein>
<evidence type="ECO:0000313" key="2">
    <source>
        <dbReference type="Proteomes" id="UP001055879"/>
    </source>
</evidence>
<sequence length="88" mass="9536">MELVDGVSQWEERGSTKFSSVDGSDWSEKEIYGEEDGEGVSGKWDGVAGGSMKEGLCRRKGWGVADDVMGMGTEVVIVYTLFLAHPTD</sequence>
<evidence type="ECO:0000313" key="1">
    <source>
        <dbReference type="EMBL" id="KAI3706832.1"/>
    </source>
</evidence>
<reference evidence="1 2" key="2">
    <citation type="journal article" date="2022" name="Mol. Ecol. Resour.">
        <title>The genomes of chicory, endive, great burdock and yacon provide insights into Asteraceae paleo-polyploidization history and plant inulin production.</title>
        <authorList>
            <person name="Fan W."/>
            <person name="Wang S."/>
            <person name="Wang H."/>
            <person name="Wang A."/>
            <person name="Jiang F."/>
            <person name="Liu H."/>
            <person name="Zhao H."/>
            <person name="Xu D."/>
            <person name="Zhang Y."/>
        </authorList>
    </citation>
    <scope>NUCLEOTIDE SEQUENCE [LARGE SCALE GENOMIC DNA]</scope>
    <source>
        <strain evidence="2">cv. Niubang</strain>
    </source>
</reference>